<feature type="region of interest" description="Disordered" evidence="1">
    <location>
        <begin position="356"/>
        <end position="424"/>
    </location>
</feature>
<comment type="caution">
    <text evidence="2">The sequence shown here is derived from an EMBL/GenBank/DDBJ whole genome shotgun (WGS) entry which is preliminary data.</text>
</comment>
<evidence type="ECO:0000313" key="3">
    <source>
        <dbReference type="Proteomes" id="UP000005463"/>
    </source>
</evidence>
<dbReference type="PATRIC" id="fig|396596.7.peg.222"/>
<reference evidence="2 3" key="1">
    <citation type="submission" date="2008-03" db="EMBL/GenBank/DDBJ databases">
        <title>Sequencing of the draft genome and assembly of Burkholderia ambifaria IOP40-10.</title>
        <authorList>
            <consortium name="US DOE Joint Genome Institute (JGI-PGF)"/>
            <person name="Copeland A."/>
            <person name="Lucas S."/>
            <person name="Lapidus A."/>
            <person name="Glavina del Rio T."/>
            <person name="Dalin E."/>
            <person name="Tice H."/>
            <person name="Bruce D."/>
            <person name="Goodwin L."/>
            <person name="Pitluck S."/>
            <person name="Larimer F."/>
            <person name="Land M.L."/>
            <person name="Hauser L."/>
            <person name="Tiedje J."/>
            <person name="Richardson P."/>
        </authorList>
    </citation>
    <scope>NUCLEOTIDE SEQUENCE [LARGE SCALE GENOMIC DNA]</scope>
    <source>
        <strain evidence="2 3">IOP40-10</strain>
    </source>
</reference>
<organism evidence="2 3">
    <name type="scientific">Burkholderia ambifaria IOP40-10</name>
    <dbReference type="NCBI Taxonomy" id="396596"/>
    <lineage>
        <taxon>Bacteria</taxon>
        <taxon>Pseudomonadati</taxon>
        <taxon>Pseudomonadota</taxon>
        <taxon>Betaproteobacteria</taxon>
        <taxon>Burkholderiales</taxon>
        <taxon>Burkholderiaceae</taxon>
        <taxon>Burkholderia</taxon>
        <taxon>Burkholderia cepacia complex</taxon>
    </lineage>
</organism>
<protein>
    <submittedName>
        <fullName evidence="2">Uncharacterized protein</fullName>
    </submittedName>
</protein>
<sequence length="482" mass="49836">MATLNRDTTGLNGTVSKTPDLQQVLSNQSDLINAAQAAAETIAKQIGNYADRKEQAARDAAAATDDPALKAQYMQDAKNWAEGGDNRVALHIAGGALTGGLTAGGLGAAGGAAGAGLSAKLAPQLTEIAQSIKDAGPTGNKNVDELLGNVASNLLAGGAGALVGGGTGALTSAAVDRFNRQLNQDEKKAIRDKANGNKDEEKRLTQAACYRVQCWAEYSPNSAQWLANYVNPMDAKDLGPELQWIDSQRTNKGLFDYTLIQQAKDLGLSQLDQLKRGVAGFGQDAKNLPRDVANSRVKLPTDVEQGDANPQTDITGGDNNKTPPTAHAVVTPGVTPCGPGVLCPTVTVTPVVTPGAPILSGNGNGDSQSPSKIGGKNISDLSEAAKLPDQSDKSGELSAAGRALQKHGGRADSAFPAAKGNPAAINDQGQQIVDSILNDPGRTVTQRETGRFGNVIDIRASDGRGIRYSTDGKFIGFLEPSK</sequence>
<evidence type="ECO:0000256" key="1">
    <source>
        <dbReference type="SAM" id="MobiDB-lite"/>
    </source>
</evidence>
<name>B1FS13_9BURK</name>
<accession>B1FS13</accession>
<dbReference type="Proteomes" id="UP000005463">
    <property type="component" value="Unassembled WGS sequence"/>
</dbReference>
<evidence type="ECO:0000313" key="2">
    <source>
        <dbReference type="EMBL" id="EDS99658.1"/>
    </source>
</evidence>
<dbReference type="EMBL" id="ABLC01000498">
    <property type="protein sequence ID" value="EDS99658.1"/>
    <property type="molecule type" value="Genomic_DNA"/>
</dbReference>
<dbReference type="AlphaFoldDB" id="B1FS13"/>
<feature type="compositionally biased region" description="Polar residues" evidence="1">
    <location>
        <begin position="308"/>
        <end position="323"/>
    </location>
</feature>
<gene>
    <name evidence="2" type="ORF">BamIOP4010DRAFT_6825</name>
</gene>
<feature type="region of interest" description="Disordered" evidence="1">
    <location>
        <begin position="302"/>
        <end position="327"/>
    </location>
</feature>
<proteinExistence type="predicted"/>